<protein>
    <submittedName>
        <fullName evidence="1">Uncharacterized protein</fullName>
    </submittedName>
</protein>
<feature type="non-terminal residue" evidence="1">
    <location>
        <position position="58"/>
    </location>
</feature>
<evidence type="ECO:0000313" key="1">
    <source>
        <dbReference type="EMBL" id="GAG15476.1"/>
    </source>
</evidence>
<organism evidence="1">
    <name type="scientific">marine sediment metagenome</name>
    <dbReference type="NCBI Taxonomy" id="412755"/>
    <lineage>
        <taxon>unclassified sequences</taxon>
        <taxon>metagenomes</taxon>
        <taxon>ecological metagenomes</taxon>
    </lineage>
</organism>
<name>X0WS14_9ZZZZ</name>
<reference evidence="1" key="1">
    <citation type="journal article" date="2014" name="Front. Microbiol.">
        <title>High frequency of phylogenetically diverse reductive dehalogenase-homologous genes in deep subseafloor sedimentary metagenomes.</title>
        <authorList>
            <person name="Kawai M."/>
            <person name="Futagami T."/>
            <person name="Toyoda A."/>
            <person name="Takaki Y."/>
            <person name="Nishi S."/>
            <person name="Hori S."/>
            <person name="Arai W."/>
            <person name="Tsubouchi T."/>
            <person name="Morono Y."/>
            <person name="Uchiyama I."/>
            <person name="Ito T."/>
            <person name="Fujiyama A."/>
            <person name="Inagaki F."/>
            <person name="Takami H."/>
        </authorList>
    </citation>
    <scope>NUCLEOTIDE SEQUENCE</scope>
    <source>
        <strain evidence="1">Expedition CK06-06</strain>
    </source>
</reference>
<sequence>MGPRVSVAPGVLEWAARRSSIGNERLYRAFPKWDEWIVGTKLPTLKQLEDIARITHTP</sequence>
<gene>
    <name evidence="1" type="ORF">S01H1_52319</name>
</gene>
<comment type="caution">
    <text evidence="1">The sequence shown here is derived from an EMBL/GenBank/DDBJ whole genome shotgun (WGS) entry which is preliminary data.</text>
</comment>
<proteinExistence type="predicted"/>
<accession>X0WS14</accession>
<dbReference type="AlphaFoldDB" id="X0WS14"/>
<dbReference type="EMBL" id="BARS01033813">
    <property type="protein sequence ID" value="GAG15476.1"/>
    <property type="molecule type" value="Genomic_DNA"/>
</dbReference>